<feature type="domain" description="GGDEF" evidence="4">
    <location>
        <begin position="255"/>
        <end position="382"/>
    </location>
</feature>
<dbReference type="SUPFAM" id="SSF55073">
    <property type="entry name" value="Nucleotide cyclase"/>
    <property type="match status" value="1"/>
</dbReference>
<evidence type="ECO:0000256" key="1">
    <source>
        <dbReference type="ARBA" id="ARBA00012528"/>
    </source>
</evidence>
<feature type="transmembrane region" description="Helical" evidence="3">
    <location>
        <begin position="33"/>
        <end position="54"/>
    </location>
</feature>
<dbReference type="InterPro" id="IPR029787">
    <property type="entry name" value="Nucleotide_cyclase"/>
</dbReference>
<evidence type="ECO:0000313" key="6">
    <source>
        <dbReference type="Proteomes" id="UP000824927"/>
    </source>
</evidence>
<dbReference type="PROSITE" id="PS50887">
    <property type="entry name" value="GGDEF"/>
    <property type="match status" value="1"/>
</dbReference>
<dbReference type="GO" id="GO:0005886">
    <property type="term" value="C:plasma membrane"/>
    <property type="evidence" value="ECO:0007669"/>
    <property type="project" value="TreeGrafter"/>
</dbReference>
<keyword evidence="3" id="KW-0472">Membrane</keyword>
<dbReference type="GO" id="GO:0052621">
    <property type="term" value="F:diguanylate cyclase activity"/>
    <property type="evidence" value="ECO:0007669"/>
    <property type="project" value="UniProtKB-EC"/>
</dbReference>
<dbReference type="EMBL" id="JAHVKP010000001">
    <property type="protein sequence ID" value="MBY6218461.1"/>
    <property type="molecule type" value="Genomic_DNA"/>
</dbReference>
<protein>
    <recommendedName>
        <fullName evidence="1">diguanylate cyclase</fullName>
        <ecNumber evidence="1">2.7.7.65</ecNumber>
    </recommendedName>
</protein>
<organism evidence="5 6">
    <name type="scientific">Qipengyuania aquimaris</name>
    <dbReference type="NCBI Taxonomy" id="255984"/>
    <lineage>
        <taxon>Bacteria</taxon>
        <taxon>Pseudomonadati</taxon>
        <taxon>Pseudomonadota</taxon>
        <taxon>Alphaproteobacteria</taxon>
        <taxon>Sphingomonadales</taxon>
        <taxon>Erythrobacteraceae</taxon>
        <taxon>Qipengyuania</taxon>
    </lineage>
</organism>
<dbReference type="GO" id="GO:1902201">
    <property type="term" value="P:negative regulation of bacterial-type flagellum-dependent cell motility"/>
    <property type="evidence" value="ECO:0007669"/>
    <property type="project" value="TreeGrafter"/>
</dbReference>
<sequence length="393" mass="42606">MDVESVTFGAFLGIAGVFGLTAAAIYPLVQRSYLLWGVARAIFFTCMVIALFPIELSNGEPVAGTNLWLAEAALALGAAMTGPFLANYVEPHIKLGKARRLLYWMLPLGLFAAAASAIGQTLPLYNQLHDLALLACTVLLASGLYAAIKAGSRAARFQLIGWGPLILIGLVAFSYELVTRGHLPYWPYLLLAGLVIDFVVSATGIVDGFVIIQKERDRAMADMKAAELMTVTDPLTEIANRRGLDQHFENADRSNLSGLALIDCDHFKRINDQFGHETGDRVLVGIAQGLKIDHTFVARLGGEEFVVLIYGDDWQERAEQARRCITLAVRAYVPDLPYPVTASAGLTSVSEGDTLTCAMKRADKALYAAKESGRNRSLSLTEFRPPSEIGEVA</sequence>
<dbReference type="GO" id="GO:0043709">
    <property type="term" value="P:cell adhesion involved in single-species biofilm formation"/>
    <property type="evidence" value="ECO:0007669"/>
    <property type="project" value="TreeGrafter"/>
</dbReference>
<dbReference type="InterPro" id="IPR011623">
    <property type="entry name" value="7TMR_DISM_rcpt_extracell_dom1"/>
</dbReference>
<dbReference type="Pfam" id="PF07695">
    <property type="entry name" value="7TMR-DISM_7TM"/>
    <property type="match status" value="1"/>
</dbReference>
<dbReference type="Proteomes" id="UP000824927">
    <property type="component" value="Unassembled WGS sequence"/>
</dbReference>
<feature type="transmembrane region" description="Helical" evidence="3">
    <location>
        <begin position="185"/>
        <end position="212"/>
    </location>
</feature>
<keyword evidence="3" id="KW-0812">Transmembrane</keyword>
<dbReference type="InterPro" id="IPR000160">
    <property type="entry name" value="GGDEF_dom"/>
</dbReference>
<dbReference type="InterPro" id="IPR043128">
    <property type="entry name" value="Rev_trsase/Diguanyl_cyclase"/>
</dbReference>
<gene>
    <name evidence="5" type="ORF">KUV31_08910</name>
</gene>
<name>A0A9Q3S1Q9_9SPHN</name>
<feature type="transmembrane region" description="Helical" evidence="3">
    <location>
        <begin position="160"/>
        <end position="179"/>
    </location>
</feature>
<feature type="transmembrane region" description="Helical" evidence="3">
    <location>
        <begin position="101"/>
        <end position="119"/>
    </location>
</feature>
<dbReference type="RefSeq" id="WP_222405272.1">
    <property type="nucleotide sequence ID" value="NZ_JAHVKP010000001.1"/>
</dbReference>
<dbReference type="NCBIfam" id="TIGR00254">
    <property type="entry name" value="GGDEF"/>
    <property type="match status" value="1"/>
</dbReference>
<feature type="transmembrane region" description="Helical" evidence="3">
    <location>
        <begin position="6"/>
        <end position="26"/>
    </location>
</feature>
<dbReference type="Pfam" id="PF00990">
    <property type="entry name" value="GGDEF"/>
    <property type="match status" value="1"/>
</dbReference>
<comment type="catalytic activity">
    <reaction evidence="2">
        <text>2 GTP = 3',3'-c-di-GMP + 2 diphosphate</text>
        <dbReference type="Rhea" id="RHEA:24898"/>
        <dbReference type="ChEBI" id="CHEBI:33019"/>
        <dbReference type="ChEBI" id="CHEBI:37565"/>
        <dbReference type="ChEBI" id="CHEBI:58805"/>
        <dbReference type="EC" id="2.7.7.65"/>
    </reaction>
</comment>
<evidence type="ECO:0000259" key="4">
    <source>
        <dbReference type="PROSITE" id="PS50887"/>
    </source>
</evidence>
<dbReference type="Gene3D" id="3.30.70.270">
    <property type="match status" value="1"/>
</dbReference>
<proteinExistence type="predicted"/>
<dbReference type="EC" id="2.7.7.65" evidence="1"/>
<feature type="transmembrane region" description="Helical" evidence="3">
    <location>
        <begin position="131"/>
        <end position="148"/>
    </location>
</feature>
<reference evidence="5" key="1">
    <citation type="submission" date="2021-06" db="EMBL/GenBank/DDBJ databases">
        <title>50 bacteria genomes isolated from Dapeng, Shenzhen, China.</title>
        <authorList>
            <person name="Zheng W."/>
            <person name="Yu S."/>
            <person name="Huang Y."/>
        </authorList>
    </citation>
    <scope>NUCLEOTIDE SEQUENCE</scope>
    <source>
        <strain evidence="5">DP4N28-2</strain>
    </source>
</reference>
<evidence type="ECO:0000256" key="3">
    <source>
        <dbReference type="SAM" id="Phobius"/>
    </source>
</evidence>
<keyword evidence="3" id="KW-1133">Transmembrane helix</keyword>
<dbReference type="PANTHER" id="PTHR45138:SF9">
    <property type="entry name" value="DIGUANYLATE CYCLASE DGCM-RELATED"/>
    <property type="match status" value="1"/>
</dbReference>
<dbReference type="CDD" id="cd01949">
    <property type="entry name" value="GGDEF"/>
    <property type="match status" value="1"/>
</dbReference>
<evidence type="ECO:0000256" key="2">
    <source>
        <dbReference type="ARBA" id="ARBA00034247"/>
    </source>
</evidence>
<dbReference type="InterPro" id="IPR050469">
    <property type="entry name" value="Diguanylate_Cyclase"/>
</dbReference>
<dbReference type="PANTHER" id="PTHR45138">
    <property type="entry name" value="REGULATORY COMPONENTS OF SENSORY TRANSDUCTION SYSTEM"/>
    <property type="match status" value="1"/>
</dbReference>
<accession>A0A9Q3S1Q9</accession>
<dbReference type="SMART" id="SM00267">
    <property type="entry name" value="GGDEF"/>
    <property type="match status" value="1"/>
</dbReference>
<comment type="caution">
    <text evidence="5">The sequence shown here is derived from an EMBL/GenBank/DDBJ whole genome shotgun (WGS) entry which is preliminary data.</text>
</comment>
<evidence type="ECO:0000313" key="5">
    <source>
        <dbReference type="EMBL" id="MBY6218461.1"/>
    </source>
</evidence>
<dbReference type="AlphaFoldDB" id="A0A9Q3S1Q9"/>
<feature type="transmembrane region" description="Helical" evidence="3">
    <location>
        <begin position="66"/>
        <end position="89"/>
    </location>
</feature>